<feature type="domain" description="Radical SAM core" evidence="7">
    <location>
        <begin position="204"/>
        <end position="432"/>
    </location>
</feature>
<sequence length="460" mass="51491">MKGKRVLLVNPWIYDFAAYDLWAKPLGLLYLGSLLKLNGCEVSFVDCLKAPHEQMSGKPPKVHPGGRGKFYRQIVDSPAPLKGFHRRYGRYGISREAFFHDLELIEEPNAVLITSGMTYWYPGVHETITCVREAFPGAVILLGGIYATLCSNHAREHSGADHVLCGEGELEVLQALGRLWGTSPEFYPDMANLDSLPYPLFDLVEPLRYVCIQTSRGCPFRCTYCASHLLASGLRTRDPLKAADEVEHWHRRHRVADFALYDDAFLFQSRRLALPFMREIIRRRLDVRFHCPNALHARYLSREVASAMKESGFATIRLGLETSDPALQEATGGKISNDEFLRALENLTRAGFDPSDIGVYILCGLPGQHAREVLDAVEFVRSSGARPVIAEYSPLPGTGMWDEALRMSRYPLDEDPLFHNNTLLPCAWEGLDLSMYRDIRLAAARGASSAEVAGEETGTE</sequence>
<keyword evidence="5" id="KW-0411">Iron-sulfur</keyword>
<dbReference type="SFLD" id="SFLDG01123">
    <property type="entry name" value="methyltransferase_(Class_B)"/>
    <property type="match status" value="1"/>
</dbReference>
<dbReference type="Pfam" id="PF04055">
    <property type="entry name" value="Radical_SAM"/>
    <property type="match status" value="1"/>
</dbReference>
<dbReference type="GO" id="GO:0005829">
    <property type="term" value="C:cytosol"/>
    <property type="evidence" value="ECO:0007669"/>
    <property type="project" value="TreeGrafter"/>
</dbReference>
<dbReference type="SFLD" id="SFLDG01082">
    <property type="entry name" value="B12-binding_domain_containing"/>
    <property type="match status" value="1"/>
</dbReference>
<accession>A0A485M1I6</accession>
<proteinExistence type="predicted"/>
<gene>
    <name evidence="8" type="ORF">SCFA_450070</name>
</gene>
<dbReference type="GO" id="GO:0031419">
    <property type="term" value="F:cobalamin binding"/>
    <property type="evidence" value="ECO:0007669"/>
    <property type="project" value="InterPro"/>
</dbReference>
<dbReference type="InterPro" id="IPR034466">
    <property type="entry name" value="Methyltransferase_Class_B"/>
</dbReference>
<dbReference type="PANTHER" id="PTHR43409">
    <property type="entry name" value="ANAEROBIC MAGNESIUM-PROTOPORPHYRIN IX MONOMETHYL ESTER CYCLASE-RELATED"/>
    <property type="match status" value="1"/>
</dbReference>
<dbReference type="SMART" id="SM00729">
    <property type="entry name" value="Elp3"/>
    <property type="match status" value="1"/>
</dbReference>
<dbReference type="CDD" id="cd01335">
    <property type="entry name" value="Radical_SAM"/>
    <property type="match status" value="1"/>
</dbReference>
<evidence type="ECO:0000256" key="5">
    <source>
        <dbReference type="ARBA" id="ARBA00023014"/>
    </source>
</evidence>
<evidence type="ECO:0000256" key="3">
    <source>
        <dbReference type="ARBA" id="ARBA00022723"/>
    </source>
</evidence>
<dbReference type="InterPro" id="IPR023404">
    <property type="entry name" value="rSAM_horseshoe"/>
</dbReference>
<name>A0A485M1I6_9ZZZZ</name>
<dbReference type="GO" id="GO:0003824">
    <property type="term" value="F:catalytic activity"/>
    <property type="evidence" value="ECO:0007669"/>
    <property type="project" value="InterPro"/>
</dbReference>
<evidence type="ECO:0000256" key="4">
    <source>
        <dbReference type="ARBA" id="ARBA00023004"/>
    </source>
</evidence>
<keyword evidence="3" id="KW-0479">Metal-binding</keyword>
<keyword evidence="4" id="KW-0408">Iron</keyword>
<comment type="cofactor">
    <cofactor evidence="1">
        <name>[4Fe-4S] cluster</name>
        <dbReference type="ChEBI" id="CHEBI:49883"/>
    </cofactor>
</comment>
<dbReference type="GO" id="GO:0051539">
    <property type="term" value="F:4 iron, 4 sulfur cluster binding"/>
    <property type="evidence" value="ECO:0007669"/>
    <property type="project" value="UniProtKB-KW"/>
</dbReference>
<dbReference type="PANTHER" id="PTHR43409:SF15">
    <property type="entry name" value="PUTATIVE-RELATED"/>
    <property type="match status" value="1"/>
</dbReference>
<dbReference type="InterPro" id="IPR051198">
    <property type="entry name" value="BchE-like"/>
</dbReference>
<organism evidence="8">
    <name type="scientific">anaerobic digester metagenome</name>
    <dbReference type="NCBI Taxonomy" id="1263854"/>
    <lineage>
        <taxon>unclassified sequences</taxon>
        <taxon>metagenomes</taxon>
        <taxon>ecological metagenomes</taxon>
    </lineage>
</organism>
<feature type="domain" description="B12-binding" evidence="6">
    <location>
        <begin position="10"/>
        <end position="186"/>
    </location>
</feature>
<dbReference type="SFLD" id="SFLDS00029">
    <property type="entry name" value="Radical_SAM"/>
    <property type="match status" value="1"/>
</dbReference>
<dbReference type="Gene3D" id="3.40.50.280">
    <property type="entry name" value="Cobalamin-binding domain"/>
    <property type="match status" value="1"/>
</dbReference>
<protein>
    <submittedName>
        <fullName evidence="8">Radical SAM superfamily protein</fullName>
    </submittedName>
</protein>
<evidence type="ECO:0000256" key="2">
    <source>
        <dbReference type="ARBA" id="ARBA00022691"/>
    </source>
</evidence>
<dbReference type="InterPro" id="IPR006638">
    <property type="entry name" value="Elp3/MiaA/NifB-like_rSAM"/>
</dbReference>
<dbReference type="Gene3D" id="3.80.30.20">
    <property type="entry name" value="tm_1862 like domain"/>
    <property type="match status" value="1"/>
</dbReference>
<dbReference type="SUPFAM" id="SSF102114">
    <property type="entry name" value="Radical SAM enzymes"/>
    <property type="match status" value="1"/>
</dbReference>
<dbReference type="PROSITE" id="PS51918">
    <property type="entry name" value="RADICAL_SAM"/>
    <property type="match status" value="1"/>
</dbReference>
<keyword evidence="2" id="KW-0949">S-adenosyl-L-methionine</keyword>
<dbReference type="GO" id="GO:0046872">
    <property type="term" value="F:metal ion binding"/>
    <property type="evidence" value="ECO:0007669"/>
    <property type="project" value="UniProtKB-KW"/>
</dbReference>
<dbReference type="InterPro" id="IPR007197">
    <property type="entry name" value="rSAM"/>
</dbReference>
<reference evidence="8" key="1">
    <citation type="submission" date="2019-03" db="EMBL/GenBank/DDBJ databases">
        <authorList>
            <person name="Hao L."/>
        </authorList>
    </citation>
    <scope>NUCLEOTIDE SEQUENCE</scope>
</reference>
<dbReference type="AlphaFoldDB" id="A0A485M1I6"/>
<dbReference type="InterPro" id="IPR006158">
    <property type="entry name" value="Cobalamin-bd"/>
</dbReference>
<dbReference type="PROSITE" id="PS51332">
    <property type="entry name" value="B12_BINDING"/>
    <property type="match status" value="1"/>
</dbReference>
<dbReference type="EMBL" id="CAADRM010000109">
    <property type="protein sequence ID" value="VFU15840.1"/>
    <property type="molecule type" value="Genomic_DNA"/>
</dbReference>
<dbReference type="InterPro" id="IPR058240">
    <property type="entry name" value="rSAM_sf"/>
</dbReference>
<evidence type="ECO:0000259" key="7">
    <source>
        <dbReference type="PROSITE" id="PS51918"/>
    </source>
</evidence>
<evidence type="ECO:0000256" key="1">
    <source>
        <dbReference type="ARBA" id="ARBA00001966"/>
    </source>
</evidence>
<evidence type="ECO:0000313" key="8">
    <source>
        <dbReference type="EMBL" id="VFU15840.1"/>
    </source>
</evidence>
<evidence type="ECO:0000259" key="6">
    <source>
        <dbReference type="PROSITE" id="PS51332"/>
    </source>
</evidence>